<dbReference type="Gene3D" id="3.40.50.2300">
    <property type="match status" value="1"/>
</dbReference>
<feature type="active site" description="Nucleophile" evidence="5">
    <location>
        <position position="7"/>
    </location>
</feature>
<evidence type="ECO:0000256" key="5">
    <source>
        <dbReference type="PIRSR" id="PIRSR617867-1"/>
    </source>
</evidence>
<evidence type="ECO:0000259" key="6">
    <source>
        <dbReference type="SMART" id="SM00226"/>
    </source>
</evidence>
<accession>A0A222MWI6</accession>
<dbReference type="RefSeq" id="WP_094752818.1">
    <property type="nucleotide sequence ID" value="NZ_CP022347.1"/>
</dbReference>
<dbReference type="PANTHER" id="PTHR11717:SF7">
    <property type="entry name" value="LOW MOLECULAR WEIGHT PHOSPHOTYROSINE PROTEIN PHOSPHATASE"/>
    <property type="match status" value="1"/>
</dbReference>
<dbReference type="EC" id="3.1.3.48" evidence="2"/>
<dbReference type="PRINTS" id="PR00719">
    <property type="entry name" value="LMWPTPASE"/>
</dbReference>
<dbReference type="GO" id="GO:0004725">
    <property type="term" value="F:protein tyrosine phosphatase activity"/>
    <property type="evidence" value="ECO:0007669"/>
    <property type="project" value="UniProtKB-EC"/>
</dbReference>
<dbReference type="EMBL" id="CP022347">
    <property type="protein sequence ID" value="ASQ30424.1"/>
    <property type="molecule type" value="Genomic_DNA"/>
</dbReference>
<dbReference type="InterPro" id="IPR023485">
    <property type="entry name" value="Ptyr_pPase"/>
</dbReference>
<dbReference type="Pfam" id="PF01451">
    <property type="entry name" value="LMWPc"/>
    <property type="match status" value="1"/>
</dbReference>
<dbReference type="CDD" id="cd16343">
    <property type="entry name" value="LMWPTP"/>
    <property type="match status" value="1"/>
</dbReference>
<organism evidence="7 8">
    <name type="scientific">Campylobacter avium LMG 24591</name>
    <dbReference type="NCBI Taxonomy" id="522484"/>
    <lineage>
        <taxon>Bacteria</taxon>
        <taxon>Pseudomonadati</taxon>
        <taxon>Campylobacterota</taxon>
        <taxon>Epsilonproteobacteria</taxon>
        <taxon>Campylobacterales</taxon>
        <taxon>Campylobacteraceae</taxon>
        <taxon>Campylobacter</taxon>
    </lineage>
</organism>
<evidence type="ECO:0000256" key="4">
    <source>
        <dbReference type="ARBA" id="ARBA00022912"/>
    </source>
</evidence>
<feature type="active site" description="Nucleophile" evidence="5">
    <location>
        <position position="13"/>
    </location>
</feature>
<keyword evidence="3" id="KW-0378">Hydrolase</keyword>
<keyword evidence="8" id="KW-1185">Reference proteome</keyword>
<dbReference type="InterPro" id="IPR050438">
    <property type="entry name" value="LMW_PTPase"/>
</dbReference>
<dbReference type="InterPro" id="IPR036196">
    <property type="entry name" value="Ptyr_pPase_sf"/>
</dbReference>
<evidence type="ECO:0000256" key="1">
    <source>
        <dbReference type="ARBA" id="ARBA00011063"/>
    </source>
</evidence>
<dbReference type="AlphaFoldDB" id="A0A222MWI6"/>
<dbReference type="Proteomes" id="UP000201169">
    <property type="component" value="Chromosome"/>
</dbReference>
<evidence type="ECO:0000313" key="8">
    <source>
        <dbReference type="Proteomes" id="UP000201169"/>
    </source>
</evidence>
<feature type="active site" description="Proton donor" evidence="5">
    <location>
        <position position="121"/>
    </location>
</feature>
<dbReference type="KEGG" id="cavi:CAV_0758"/>
<dbReference type="OrthoDB" id="9784339at2"/>
<evidence type="ECO:0000256" key="2">
    <source>
        <dbReference type="ARBA" id="ARBA00013064"/>
    </source>
</evidence>
<evidence type="ECO:0000256" key="3">
    <source>
        <dbReference type="ARBA" id="ARBA00022801"/>
    </source>
</evidence>
<gene>
    <name evidence="7" type="ORF">CAV_0758</name>
</gene>
<sequence length="149" mass="16946">MQIIFVCLGNICRSPMAEYIMKDIALKQNLDIKVLSAGTSGEHDGEDMHYKTKSKLHSVGIKTSMFKSKKLSQALCDSSDLIIVMDEFNYKTVMKNYKNINTKIKKITEYAKELPYDNVPDPWYSGNFDETYKILSLACANLANSLKTR</sequence>
<protein>
    <recommendedName>
        <fullName evidence="2">protein-tyrosine-phosphatase</fullName>
        <ecNumber evidence="2">3.1.3.48</ecNumber>
    </recommendedName>
</protein>
<proteinExistence type="inferred from homology"/>
<comment type="similarity">
    <text evidence="1">Belongs to the low molecular weight phosphotyrosine protein phosphatase family.</text>
</comment>
<name>A0A222MWI6_9BACT</name>
<dbReference type="SUPFAM" id="SSF52788">
    <property type="entry name" value="Phosphotyrosine protein phosphatases I"/>
    <property type="match status" value="1"/>
</dbReference>
<feature type="domain" description="Phosphotyrosine protein phosphatase I" evidence="6">
    <location>
        <begin position="1"/>
        <end position="145"/>
    </location>
</feature>
<reference evidence="7 8" key="1">
    <citation type="submission" date="2017-07" db="EMBL/GenBank/DDBJ databases">
        <title>Analysis of two Campylobacter avium genomes and identification of a novel hippuricase gene.</title>
        <authorList>
            <person name="Miller W.G."/>
            <person name="Chapman M.H."/>
            <person name="Yee E."/>
            <person name="Revez J."/>
            <person name="Bono J.L."/>
            <person name="Rossi M."/>
        </authorList>
    </citation>
    <scope>NUCLEOTIDE SEQUENCE [LARGE SCALE GENOMIC DNA]</scope>
    <source>
        <strain evidence="7 8">LMG 24591</strain>
    </source>
</reference>
<evidence type="ECO:0000313" key="7">
    <source>
        <dbReference type="EMBL" id="ASQ30424.1"/>
    </source>
</evidence>
<dbReference type="InterPro" id="IPR017867">
    <property type="entry name" value="Tyr_phospatase_low_mol_wt"/>
</dbReference>
<dbReference type="SMART" id="SM00226">
    <property type="entry name" value="LMWPc"/>
    <property type="match status" value="1"/>
</dbReference>
<keyword evidence="4" id="KW-0904">Protein phosphatase</keyword>
<dbReference type="PANTHER" id="PTHR11717">
    <property type="entry name" value="LOW MOLECULAR WEIGHT PROTEIN TYROSINE PHOSPHATASE"/>
    <property type="match status" value="1"/>
</dbReference>